<gene>
    <name evidence="12" type="primary">rvb2</name>
    <name evidence="12" type="ORF">TCON_1292</name>
</gene>
<dbReference type="Pfam" id="PF06068">
    <property type="entry name" value="TIP49"/>
    <property type="match status" value="1"/>
</dbReference>
<dbReference type="InterPro" id="IPR027238">
    <property type="entry name" value="RuvB-like"/>
</dbReference>
<evidence type="ECO:0000256" key="4">
    <source>
        <dbReference type="ARBA" id="ARBA00022801"/>
    </source>
</evidence>
<evidence type="ECO:0000256" key="1">
    <source>
        <dbReference type="ARBA" id="ARBA00004123"/>
    </source>
</evidence>
<dbReference type="Gene3D" id="3.40.50.300">
    <property type="entry name" value="P-loop containing nucleotide triphosphate hydrolases"/>
    <property type="match status" value="1"/>
</dbReference>
<keyword evidence="3 10" id="KW-0547">Nucleotide-binding</keyword>
<comment type="similarity">
    <text evidence="2 10">Belongs to the RuvB family.</text>
</comment>
<proteinExistence type="inferred from homology"/>
<dbReference type="InterPro" id="IPR027417">
    <property type="entry name" value="P-loop_NTPase"/>
</dbReference>
<protein>
    <recommendedName>
        <fullName evidence="10">RuvB-like helicase</fullName>
        <ecNumber evidence="10">3.6.4.12</ecNumber>
    </recommendedName>
</protein>
<keyword evidence="13" id="KW-1185">Reference proteome</keyword>
<comment type="subcellular location">
    <subcellularLocation>
        <location evidence="1 10">Nucleus</location>
    </subcellularLocation>
</comment>
<organism evidence="12 13">
    <name type="scientific">Astathelohania contejeani</name>
    <dbReference type="NCBI Taxonomy" id="164912"/>
    <lineage>
        <taxon>Eukaryota</taxon>
        <taxon>Fungi</taxon>
        <taxon>Fungi incertae sedis</taxon>
        <taxon>Microsporidia</taxon>
        <taxon>Astathelohaniidae</taxon>
        <taxon>Astathelohania</taxon>
    </lineage>
</organism>
<evidence type="ECO:0000256" key="6">
    <source>
        <dbReference type="ARBA" id="ARBA00022840"/>
    </source>
</evidence>
<comment type="catalytic activity">
    <reaction evidence="9 10">
        <text>ATP + H2O = ADP + phosphate + H(+)</text>
        <dbReference type="Rhea" id="RHEA:13065"/>
        <dbReference type="ChEBI" id="CHEBI:15377"/>
        <dbReference type="ChEBI" id="CHEBI:15378"/>
        <dbReference type="ChEBI" id="CHEBI:30616"/>
        <dbReference type="ChEBI" id="CHEBI:43474"/>
        <dbReference type="ChEBI" id="CHEBI:456216"/>
        <dbReference type="EC" id="3.6.4.12"/>
    </reaction>
</comment>
<evidence type="ECO:0000256" key="3">
    <source>
        <dbReference type="ARBA" id="ARBA00022741"/>
    </source>
</evidence>
<dbReference type="Gene3D" id="2.40.50.360">
    <property type="entry name" value="RuvB-like helicase, domain II"/>
    <property type="match status" value="1"/>
</dbReference>
<dbReference type="InterPro" id="IPR010339">
    <property type="entry name" value="TIP49_P-loop"/>
</dbReference>
<keyword evidence="10" id="KW-0804">Transcription</keyword>
<dbReference type="SUPFAM" id="SSF52540">
    <property type="entry name" value="P-loop containing nucleoside triphosphate hydrolases"/>
    <property type="match status" value="1"/>
</dbReference>
<evidence type="ECO:0000256" key="9">
    <source>
        <dbReference type="ARBA" id="ARBA00047995"/>
    </source>
</evidence>
<keyword evidence="6 10" id="KW-0067">ATP-binding</keyword>
<keyword evidence="7 10" id="KW-0156">Chromatin regulator</keyword>
<dbReference type="SUPFAM" id="SSF50249">
    <property type="entry name" value="Nucleic acid-binding proteins"/>
    <property type="match status" value="1"/>
</dbReference>
<comment type="caution">
    <text evidence="12">The sequence shown here is derived from an EMBL/GenBank/DDBJ whole genome shotgun (WGS) entry which is preliminary data.</text>
</comment>
<dbReference type="InterPro" id="IPR042487">
    <property type="entry name" value="RuvBL1/2_DNA/RNA_bd_dom"/>
</dbReference>
<dbReference type="EC" id="3.6.4.12" evidence="10"/>
<keyword evidence="5 10" id="KW-0347">Helicase</keyword>
<dbReference type="InterPro" id="IPR041048">
    <property type="entry name" value="RuvB-like_C"/>
</dbReference>
<dbReference type="Pfam" id="PF17856">
    <property type="entry name" value="TIP49_C"/>
    <property type="match status" value="1"/>
</dbReference>
<keyword evidence="8 10" id="KW-0539">Nucleus</keyword>
<evidence type="ECO:0000259" key="11">
    <source>
        <dbReference type="SMART" id="SM00382"/>
    </source>
</evidence>
<evidence type="ECO:0000313" key="13">
    <source>
        <dbReference type="Proteomes" id="UP001516464"/>
    </source>
</evidence>
<evidence type="ECO:0000256" key="10">
    <source>
        <dbReference type="RuleBase" id="RU363048"/>
    </source>
</evidence>
<keyword evidence="10" id="KW-0234">DNA repair</keyword>
<evidence type="ECO:0000256" key="7">
    <source>
        <dbReference type="ARBA" id="ARBA00022853"/>
    </source>
</evidence>
<dbReference type="EMBL" id="SBIQ01000081">
    <property type="protein sequence ID" value="KAF7683492.1"/>
    <property type="molecule type" value="Genomic_DNA"/>
</dbReference>
<dbReference type="PANTHER" id="PTHR11093">
    <property type="entry name" value="RUVB-RELATED REPTIN AND PONTIN"/>
    <property type="match status" value="1"/>
</dbReference>
<accession>A0ABQ7HZF8</accession>
<dbReference type="InterPro" id="IPR012340">
    <property type="entry name" value="NA-bd_OB-fold"/>
</dbReference>
<feature type="domain" description="AAA+ ATPase" evidence="11">
    <location>
        <begin position="61"/>
        <end position="347"/>
    </location>
</feature>
<sequence length="429" mass="47816">MTIEVRDIPVINRISAHSHIRGLGIKEDGSVPHDSDGVVGQIRARKALHLLRKLVQDNRNSGRLVLMVGPSGSGKTALAVGLAQSLGSVPVTAISGCEIYSKETSKTESITQALRRSIQIRIREDIKVVEGEVVDINVDRGFNGGKVTLKTTDMESVYELGARMVEQMNKEKVTIGDVISINKDSGKLIKLGKSRAGIKDYDALGPDVRFVPCPEGELLRIKEDIQTISLHDMDVINSRTQGYLALFSGMTGEIKPEIREEIDKKVSDWVKEGKAEIIVGITLIDEANMLDLECFSFINKASESPICPIIILSTNREKGVIRGTNEETRYGMPRDLLDRMLVIGTDSYTEEDLKKILEIKAEEEDIKIQNDVMEQLVRIAMECGLRYALNILTISHIRANKRNKVLEVVDVQRVYEIFLDEVRGCKLYN</sequence>
<comment type="function">
    <text evidence="10">DNA helicase participates in several chromatin remodeling complexes, including the SWR1 and the INO80 complexes.</text>
</comment>
<dbReference type="InterPro" id="IPR003593">
    <property type="entry name" value="AAA+_ATPase"/>
</dbReference>
<dbReference type="Gene3D" id="1.10.8.60">
    <property type="match status" value="1"/>
</dbReference>
<evidence type="ECO:0000256" key="8">
    <source>
        <dbReference type="ARBA" id="ARBA00023242"/>
    </source>
</evidence>
<evidence type="ECO:0000313" key="12">
    <source>
        <dbReference type="EMBL" id="KAF7683492.1"/>
    </source>
</evidence>
<evidence type="ECO:0000256" key="5">
    <source>
        <dbReference type="ARBA" id="ARBA00022806"/>
    </source>
</evidence>
<reference evidence="12 13" key="1">
    <citation type="submission" date="2019-01" db="EMBL/GenBank/DDBJ databases">
        <title>Genomes sequencing and comparative genomics of infectious freshwater microsporidia, Cucumispora dikerogammari and Thelohania contejeani.</title>
        <authorList>
            <person name="Cormier A."/>
            <person name="Giraud I."/>
            <person name="Wattier R."/>
            <person name="Teixeira M."/>
            <person name="Grandjean F."/>
            <person name="Rigaud T."/>
            <person name="Cordaux R."/>
        </authorList>
    </citation>
    <scope>NUCLEOTIDE SEQUENCE [LARGE SCALE GENOMIC DNA]</scope>
    <source>
        <strain evidence="12">T1</strain>
        <tissue evidence="12">Spores</tissue>
    </source>
</reference>
<keyword evidence="4 10" id="KW-0378">Hydrolase</keyword>
<keyword evidence="10" id="KW-0227">DNA damage</keyword>
<dbReference type="SMART" id="SM00382">
    <property type="entry name" value="AAA"/>
    <property type="match status" value="1"/>
</dbReference>
<dbReference type="Proteomes" id="UP001516464">
    <property type="component" value="Unassembled WGS sequence"/>
</dbReference>
<keyword evidence="10" id="KW-0805">Transcription regulation</keyword>
<name>A0ABQ7HZF8_9MICR</name>
<evidence type="ECO:0000256" key="2">
    <source>
        <dbReference type="ARBA" id="ARBA00007519"/>
    </source>
</evidence>